<dbReference type="AlphaFoldDB" id="A0A653CYF9"/>
<accession>A0A653CYF9</accession>
<dbReference type="Proteomes" id="UP000410492">
    <property type="component" value="Unassembled WGS sequence"/>
</dbReference>
<dbReference type="EMBL" id="CAACVG010009327">
    <property type="protein sequence ID" value="VEN52912.1"/>
    <property type="molecule type" value="Genomic_DNA"/>
</dbReference>
<reference evidence="1 2" key="1">
    <citation type="submission" date="2019-01" db="EMBL/GenBank/DDBJ databases">
        <authorList>
            <person name="Sayadi A."/>
        </authorList>
    </citation>
    <scope>NUCLEOTIDE SEQUENCE [LARGE SCALE GENOMIC DNA]</scope>
</reference>
<evidence type="ECO:0000313" key="2">
    <source>
        <dbReference type="Proteomes" id="UP000410492"/>
    </source>
</evidence>
<name>A0A653CYF9_CALMS</name>
<evidence type="ECO:0000313" key="1">
    <source>
        <dbReference type="EMBL" id="VEN52912.1"/>
    </source>
</evidence>
<dbReference type="OrthoDB" id="6764591at2759"/>
<proteinExistence type="predicted"/>
<protein>
    <submittedName>
        <fullName evidence="1">Uncharacterized protein</fullName>
    </submittedName>
</protein>
<sequence>MYNVPRRPQHNYSIDIDLEEEEYERHPSVPVILATYQPVAEYEPQPTVDEYDSYSRPVQSMREVQYQHPRYNIPDRTQYNYSVDIDLEEEEYWRQPGVPVSQPPYQPVEEYEPQPTVDYYDPSTRPIQPIREAQHQHPKFKIPDRPQYNYSIDIDLEEEEYWRQPGVPVSQPTYQPVEEYEPQPTVDEYDPYTRPIQPIREAQHQHTKLKIPDRPQYNYSIDIDLEEEEYWRQPSAPVSQPTYGVQLTEYEDKFANQPQLYVEDLHQSIEPPNYQRVRGHKLQSHRPDGSLYEKYSTPSSVMKKMEYEEQPELYEPYHPNGPGYDTELEDQPQPVVDQPSLELDWIDSDEQTPMYITRPVSVENTVNSLQSILQRFVTGEQPLASLPNVIRSVGAVHRIRIDIKISIEKIVGTLVGYNPGLYDIVRQVHNLVSPILPNIPDENSPGPHGTSTVLSVLQNTHRIISEVVKVILNALRHHHPSLLRVFRDVLPKLFRAVFLPSSAPPQVILKHVVSLVKLLEPIWDKLPHQATLSPPELVYHLYRIIKLIRQLVDVDKSFPQIPRDTSQANPLDGAMRKIYYLLKRDGDCVNRETVVQFSREIQNLKSAFPKIPASALKALQAQLPELVLSLKNSCSNSLIHRYVKDLESSLFRYWGIQEKEDLPDDLFVQPILKSIRLHDLEQDLWDNLGDYLAALVGPSASASLRASLAKLNGLIKRFFKRMIINEPNDYEVKSVALRISNLLAGALSIPYKIFSLLRSLVIGGLQLIRDVIHGRREVHNVEDIIYGAANKIGGILSGSPIYQIMSHLPLMKLRGNILNSINQYTKQIADYQKSIRKFVAKLEVLKGVNKPTSRPLEQLLYRLPPIVKEMTTCSDILPYKSYDYFHKLLSSLSGRAIPRDLSYKLVNLISQVRGQRCADHVSLPESLGHLDAYLPGQSFKKWHAKFATRKVFTQVAFASSVNVRLNNHLLYTIQHLLGTIQPHVVTNQQTAGEFVNSVRDWASSLEHTINQPQQRHSVKRSVFVLSAKFTAILRPQQKQPPQELTDKLMGLSNSIWNGTKHRHLNR</sequence>
<gene>
    <name evidence="1" type="ORF">CALMAC_LOCUS12881</name>
</gene>
<organism evidence="1 2">
    <name type="scientific">Callosobruchus maculatus</name>
    <name type="common">Southern cowpea weevil</name>
    <name type="synonym">Pulse bruchid</name>
    <dbReference type="NCBI Taxonomy" id="64391"/>
    <lineage>
        <taxon>Eukaryota</taxon>
        <taxon>Metazoa</taxon>
        <taxon>Ecdysozoa</taxon>
        <taxon>Arthropoda</taxon>
        <taxon>Hexapoda</taxon>
        <taxon>Insecta</taxon>
        <taxon>Pterygota</taxon>
        <taxon>Neoptera</taxon>
        <taxon>Endopterygota</taxon>
        <taxon>Coleoptera</taxon>
        <taxon>Polyphaga</taxon>
        <taxon>Cucujiformia</taxon>
        <taxon>Chrysomeloidea</taxon>
        <taxon>Chrysomelidae</taxon>
        <taxon>Bruchinae</taxon>
        <taxon>Bruchini</taxon>
        <taxon>Callosobruchus</taxon>
    </lineage>
</organism>
<keyword evidence="2" id="KW-1185">Reference proteome</keyword>